<name>A0ABQ5MK96_9FLAO</name>
<organism evidence="4 5">
    <name type="scientific">Neptunitalea lumnitzerae</name>
    <dbReference type="NCBI Taxonomy" id="2965509"/>
    <lineage>
        <taxon>Bacteria</taxon>
        <taxon>Pseudomonadati</taxon>
        <taxon>Bacteroidota</taxon>
        <taxon>Flavobacteriia</taxon>
        <taxon>Flavobacteriales</taxon>
        <taxon>Flavobacteriaceae</taxon>
        <taxon>Neptunitalea</taxon>
    </lineage>
</organism>
<gene>
    <name evidence="4" type="ORF">Y10_22060</name>
</gene>
<dbReference type="Pfam" id="PF22292">
    <property type="entry name" value="DUF6965"/>
    <property type="match status" value="1"/>
</dbReference>
<proteinExistence type="predicted"/>
<evidence type="ECO:0000259" key="3">
    <source>
        <dbReference type="Pfam" id="PF22292"/>
    </source>
</evidence>
<dbReference type="Proteomes" id="UP001143543">
    <property type="component" value="Unassembled WGS sequence"/>
</dbReference>
<protein>
    <submittedName>
        <fullName evidence="4">Uncharacterized protein</fullName>
    </submittedName>
</protein>
<evidence type="ECO:0000313" key="5">
    <source>
        <dbReference type="Proteomes" id="UP001143543"/>
    </source>
</evidence>
<feature type="domain" description="DUF6965" evidence="3">
    <location>
        <begin position="396"/>
        <end position="459"/>
    </location>
</feature>
<evidence type="ECO:0000259" key="1">
    <source>
        <dbReference type="Pfam" id="PF19898"/>
    </source>
</evidence>
<dbReference type="NCBIfam" id="NF040506">
    <property type="entry name" value="PG0870_Nterm"/>
    <property type="match status" value="1"/>
</dbReference>
<feature type="domain" description="DUF6371" evidence="1">
    <location>
        <begin position="104"/>
        <end position="276"/>
    </location>
</feature>
<dbReference type="Pfam" id="PF21957">
    <property type="entry name" value="Zn_ribbon_16"/>
    <property type="match status" value="1"/>
</dbReference>
<evidence type="ECO:0000313" key="4">
    <source>
        <dbReference type="EMBL" id="GLB49838.1"/>
    </source>
</evidence>
<feature type="domain" description="Zinc beta-ribbon finger putative" evidence="2">
    <location>
        <begin position="5"/>
        <end position="64"/>
    </location>
</feature>
<reference evidence="4" key="1">
    <citation type="submission" date="2022-07" db="EMBL/GenBank/DDBJ databases">
        <title>Taxonomy of Novel Oxalotrophic and Methylotrophic Bacteria.</title>
        <authorList>
            <person name="Sahin N."/>
            <person name="Tani A."/>
        </authorList>
    </citation>
    <scope>NUCLEOTIDE SEQUENCE</scope>
    <source>
        <strain evidence="4">Y10</strain>
    </source>
</reference>
<dbReference type="Pfam" id="PF19898">
    <property type="entry name" value="DUF6371"/>
    <property type="match status" value="1"/>
</dbReference>
<dbReference type="InterPro" id="IPR054238">
    <property type="entry name" value="DUF6965"/>
</dbReference>
<keyword evidence="5" id="KW-1185">Reference proteome</keyword>
<dbReference type="InterPro" id="IPR047731">
    <property type="entry name" value="Zinc_ribbon_put"/>
</dbReference>
<sequence>MNTQYSYILEKGSKKHLCPSCGKKRFVRYVNTETGEYLPHTYGRCDREINCGYHVTPYKNEYDNNTIIQTSTRKLIRQKIAVQKAVYIPDEVFKSTLTGFEKNLFIQTLLTTVAYPFEVADIEKVIALYYLGTVTKTGATTFPFINTFGRVVAIQEKIFDSNNHTDKTKKYHTTWLHTRLQYTLYRNKPLPKWLEAYNNNEIKVSCLFGEHLLHKYPYNPVALVEAPKTAIYGTLYFGFPEQPTNLLWLAVFNLSSLNLKKCQALKGRKVFLFPDLSKGSKAFELWNTKAIQLQKQLPNTSFMVSNLLEQLGTEHDKEQGKDIADYLIQYDWRKFRKENTKQLPEPLPVVTSTSEKSENCEAPKTTYFSFESPLNIDEVEKIKRNELPKRENWQNEIELLEIFFNQTELPKAAIQLNKGSKIFDVQKFISSHLSTVKANNGITVYLPYLNRLQQLKEVLTL</sequence>
<comment type="caution">
    <text evidence="4">The sequence shown here is derived from an EMBL/GenBank/DDBJ whole genome shotgun (WGS) entry which is preliminary data.</text>
</comment>
<dbReference type="InterPro" id="IPR045951">
    <property type="entry name" value="DUF6371"/>
</dbReference>
<dbReference type="EMBL" id="BRVO01000002">
    <property type="protein sequence ID" value="GLB49838.1"/>
    <property type="molecule type" value="Genomic_DNA"/>
</dbReference>
<evidence type="ECO:0000259" key="2">
    <source>
        <dbReference type="Pfam" id="PF21957"/>
    </source>
</evidence>
<dbReference type="RefSeq" id="WP_281765461.1">
    <property type="nucleotide sequence ID" value="NZ_BRVO01000002.1"/>
</dbReference>
<accession>A0ABQ5MK96</accession>